<dbReference type="InterPro" id="IPR045707">
    <property type="entry name" value="DUF6063"/>
</dbReference>
<dbReference type="AlphaFoldDB" id="A0A371J6P4"/>
<comment type="caution">
    <text evidence="1">The sequence shown here is derived from an EMBL/GenBank/DDBJ whole genome shotgun (WGS) entry which is preliminary data.</text>
</comment>
<keyword evidence="2" id="KW-1185">Reference proteome</keyword>
<dbReference type="RefSeq" id="WP_094369514.1">
    <property type="nucleotide sequence ID" value="NZ_NOJY02000007.1"/>
</dbReference>
<reference evidence="1 2" key="1">
    <citation type="journal article" date="2017" name="Genome Announc.">
        <title>Draft Genome Sequence of Romboutsia weinsteinii sp. nov. Strain CCRI-19649(T) Isolated from Surface Water.</title>
        <authorList>
            <person name="Maheux A.F."/>
            <person name="Boudreau D.K."/>
            <person name="Berube E."/>
            <person name="Boissinot M."/>
            <person name="Cantin P."/>
            <person name="Raymond F."/>
            <person name="Corbeil J."/>
            <person name="Omar R.F."/>
            <person name="Bergeron M.G."/>
        </authorList>
    </citation>
    <scope>NUCLEOTIDE SEQUENCE [LARGE SCALE GENOMIC DNA]</scope>
    <source>
        <strain evidence="1 2">CCRI-19649</strain>
    </source>
</reference>
<dbReference type="Pfam" id="PF19539">
    <property type="entry name" value="DUF6063"/>
    <property type="match status" value="1"/>
</dbReference>
<dbReference type="OrthoDB" id="1897626at2"/>
<dbReference type="EMBL" id="NOJY02000007">
    <property type="protein sequence ID" value="RDY28415.1"/>
    <property type="molecule type" value="Genomic_DNA"/>
</dbReference>
<evidence type="ECO:0000313" key="2">
    <source>
        <dbReference type="Proteomes" id="UP000215694"/>
    </source>
</evidence>
<dbReference type="Proteomes" id="UP000215694">
    <property type="component" value="Unassembled WGS sequence"/>
</dbReference>
<organism evidence="1 2">
    <name type="scientific">Romboutsia weinsteinii</name>
    <dbReference type="NCBI Taxonomy" id="2020949"/>
    <lineage>
        <taxon>Bacteria</taxon>
        <taxon>Bacillati</taxon>
        <taxon>Bacillota</taxon>
        <taxon>Clostridia</taxon>
        <taxon>Peptostreptococcales</taxon>
        <taxon>Peptostreptococcaceae</taxon>
        <taxon>Romboutsia</taxon>
    </lineage>
</organism>
<evidence type="ECO:0000313" key="1">
    <source>
        <dbReference type="EMBL" id="RDY28415.1"/>
    </source>
</evidence>
<gene>
    <name evidence="1" type="ORF">CHL78_005825</name>
</gene>
<accession>A0A371J6P4</accession>
<name>A0A371J6P4_9FIRM</name>
<sequence length="249" mass="29212">MLENTVISEFTTAIDIYAYLTEHRSLTREKQSTLFDSYTDEEIQQLVKLIAQRYKTRVELIKNTIYLIPERDNRLFSYTKGELKNAIFKSSNYNETDFNLANFIILELLTTFYNSTSDELAMFQVSYNEFENRVNLSIKKACEYNLEELENEHNIAFINIINKWSSLKGSDNQNKVKDTRYGFMSKVLLFLNNEKLIVWYESDGIIAPTTRLTDLVCGVILYKPEFKNAEALFDKLKSQENLTIRKESE</sequence>
<protein>
    <submittedName>
        <fullName evidence="1">Uncharacterized protein</fullName>
    </submittedName>
</protein>
<proteinExistence type="predicted"/>